<name>A0A2P5AMD6_PARAD</name>
<evidence type="ECO:0000313" key="2">
    <source>
        <dbReference type="Proteomes" id="UP000237105"/>
    </source>
</evidence>
<gene>
    <name evidence="1" type="ORF">PanWU01x14_318040</name>
</gene>
<reference evidence="2" key="1">
    <citation type="submission" date="2016-06" db="EMBL/GenBank/DDBJ databases">
        <title>Parallel loss of symbiosis genes in relatives of nitrogen-fixing non-legume Parasponia.</title>
        <authorList>
            <person name="Van Velzen R."/>
            <person name="Holmer R."/>
            <person name="Bu F."/>
            <person name="Rutten L."/>
            <person name="Van Zeijl A."/>
            <person name="Liu W."/>
            <person name="Santuari L."/>
            <person name="Cao Q."/>
            <person name="Sharma T."/>
            <person name="Shen D."/>
            <person name="Roswanjaya Y."/>
            <person name="Wardhani T."/>
            <person name="Kalhor M.S."/>
            <person name="Jansen J."/>
            <person name="Van den Hoogen J."/>
            <person name="Gungor B."/>
            <person name="Hartog M."/>
            <person name="Hontelez J."/>
            <person name="Verver J."/>
            <person name="Yang W.-C."/>
            <person name="Schijlen E."/>
            <person name="Repin R."/>
            <person name="Schilthuizen M."/>
            <person name="Schranz E."/>
            <person name="Heidstra R."/>
            <person name="Miyata K."/>
            <person name="Fedorova E."/>
            <person name="Kohlen W."/>
            <person name="Bisseling T."/>
            <person name="Smit S."/>
            <person name="Geurts R."/>
        </authorList>
    </citation>
    <scope>NUCLEOTIDE SEQUENCE [LARGE SCALE GENOMIC DNA]</scope>
    <source>
        <strain evidence="2">cv. WU1-14</strain>
    </source>
</reference>
<accession>A0A2P5AMD6</accession>
<evidence type="ECO:0000313" key="1">
    <source>
        <dbReference type="EMBL" id="PON37705.1"/>
    </source>
</evidence>
<protein>
    <submittedName>
        <fullName evidence="1">Uncharacterized protein</fullName>
    </submittedName>
</protein>
<comment type="caution">
    <text evidence="1">The sequence shown here is derived from an EMBL/GenBank/DDBJ whole genome shotgun (WGS) entry which is preliminary data.</text>
</comment>
<proteinExistence type="predicted"/>
<dbReference type="AlphaFoldDB" id="A0A2P5AMD6"/>
<organism evidence="1 2">
    <name type="scientific">Parasponia andersonii</name>
    <name type="common">Sponia andersonii</name>
    <dbReference type="NCBI Taxonomy" id="3476"/>
    <lineage>
        <taxon>Eukaryota</taxon>
        <taxon>Viridiplantae</taxon>
        <taxon>Streptophyta</taxon>
        <taxon>Embryophyta</taxon>
        <taxon>Tracheophyta</taxon>
        <taxon>Spermatophyta</taxon>
        <taxon>Magnoliopsida</taxon>
        <taxon>eudicotyledons</taxon>
        <taxon>Gunneridae</taxon>
        <taxon>Pentapetalae</taxon>
        <taxon>rosids</taxon>
        <taxon>fabids</taxon>
        <taxon>Rosales</taxon>
        <taxon>Cannabaceae</taxon>
        <taxon>Parasponia</taxon>
    </lineage>
</organism>
<dbReference type="Proteomes" id="UP000237105">
    <property type="component" value="Unassembled WGS sequence"/>
</dbReference>
<sequence length="125" mass="13222">MLCLPLEFSVEERSFADPSPVFSCEASKAAWKEAGFWDVNSILHGGVARAPPLIVSSTSSFLLEINSVLGGASSAVDSPSFSRDASIRAGADRDDAGRVVADFSKQLSRSFSVEDGELLAIREGP</sequence>
<dbReference type="EMBL" id="JXTB01000520">
    <property type="protein sequence ID" value="PON37705.1"/>
    <property type="molecule type" value="Genomic_DNA"/>
</dbReference>
<keyword evidence="2" id="KW-1185">Reference proteome</keyword>